<evidence type="ECO:0000259" key="3">
    <source>
        <dbReference type="Pfam" id="PF00496"/>
    </source>
</evidence>
<protein>
    <submittedName>
        <fullName evidence="4">ABC transporter substrate-binding protein</fullName>
    </submittedName>
</protein>
<comment type="caution">
    <text evidence="4">The sequence shown here is derived from an EMBL/GenBank/DDBJ whole genome shotgun (WGS) entry which is preliminary data.</text>
</comment>
<feature type="signal peptide" evidence="2">
    <location>
        <begin position="1"/>
        <end position="19"/>
    </location>
</feature>
<dbReference type="CDD" id="cd08497">
    <property type="entry name" value="MbnE-like"/>
    <property type="match status" value="1"/>
</dbReference>
<evidence type="ECO:0000256" key="1">
    <source>
        <dbReference type="ARBA" id="ARBA00022729"/>
    </source>
</evidence>
<dbReference type="Gene3D" id="3.40.190.10">
    <property type="entry name" value="Periplasmic binding protein-like II"/>
    <property type="match status" value="1"/>
</dbReference>
<keyword evidence="1 2" id="KW-0732">Signal</keyword>
<evidence type="ECO:0000313" key="4">
    <source>
        <dbReference type="EMBL" id="RZO75074.1"/>
    </source>
</evidence>
<dbReference type="Gene3D" id="3.10.105.10">
    <property type="entry name" value="Dipeptide-binding Protein, Domain 3"/>
    <property type="match status" value="1"/>
</dbReference>
<evidence type="ECO:0000256" key="2">
    <source>
        <dbReference type="SAM" id="SignalP"/>
    </source>
</evidence>
<dbReference type="InterPro" id="IPR000914">
    <property type="entry name" value="SBP_5_dom"/>
</dbReference>
<name>A0A520RY23_9GAMM</name>
<dbReference type="Pfam" id="PF00496">
    <property type="entry name" value="SBP_bac_5"/>
    <property type="match status" value="1"/>
</dbReference>
<dbReference type="GO" id="GO:0015833">
    <property type="term" value="P:peptide transport"/>
    <property type="evidence" value="ECO:0007669"/>
    <property type="project" value="TreeGrafter"/>
</dbReference>
<feature type="domain" description="Solute-binding protein family 5" evidence="3">
    <location>
        <begin position="103"/>
        <end position="506"/>
    </location>
</feature>
<sequence length="609" mass="70462">MRSTFLLFFCFFASSLTWADLIHELEFSHGIAFFDELKYPSDYSHKKYLNPRAPKGGKLVLPWPFSFDTLAPLSLGETGPPSGYHFRAESLVVRGGDEFAAFYGRLADGIAVTDDKKALVFRIHPDARWDDGEIVTAHDVVYTFELLMSQVGASLRFDFLESLEALDNRHVIFHLDVPLAYDHVAMIQYQEILPEHYWRDRDPTAHTLKVPVSSGPYRLKEVKLGRYVEYERREDYWGWHVPINQGRYNFDTVRFEVYRDATVAREAFRKGLIDILDVDDIRYWVHAFEGPEMDRGLIAKARRNYGIWVGIGRAFVLNSRVPRLSDRRVRKALTLAFDFEWVNEKFYHGERARATSFWPGTILENNGMPSEDELALLSNFREVLPPEIFERPFDFSRSGNDADLRKNLTAAKQLLAAAGWHVLNGELRNAEGEHFTLELLSFEPDHARILLPWFENLKKLGIAANMRLVDISQYINRQRKHDYEVYVHTYDFVIPPTLSARNNFHSSALALEGSRNYVGVNEPVVDYLVEAAEGAQSLPELVAASRALDRVMMWGYYLIPVYAYDARRTVYWDKFGSPPQPLYRPAFPDGWWYEKKKAERITQAQSNMP</sequence>
<dbReference type="SUPFAM" id="SSF53850">
    <property type="entry name" value="Periplasmic binding protein-like II"/>
    <property type="match status" value="1"/>
</dbReference>
<dbReference type="PANTHER" id="PTHR30290">
    <property type="entry name" value="PERIPLASMIC BINDING COMPONENT OF ABC TRANSPORTER"/>
    <property type="match status" value="1"/>
</dbReference>
<dbReference type="PANTHER" id="PTHR30290:SF64">
    <property type="entry name" value="ABC TRANSPORTER PERIPLASMIC BINDING PROTEIN"/>
    <property type="match status" value="1"/>
</dbReference>
<dbReference type="GO" id="GO:0043190">
    <property type="term" value="C:ATP-binding cassette (ABC) transporter complex"/>
    <property type="evidence" value="ECO:0007669"/>
    <property type="project" value="InterPro"/>
</dbReference>
<reference evidence="4 5" key="1">
    <citation type="submission" date="2019-02" db="EMBL/GenBank/DDBJ databases">
        <title>Prokaryotic population dynamics and viral predation in marine succession experiment using metagenomics: the confinement effect.</title>
        <authorList>
            <person name="Haro-Moreno J.M."/>
            <person name="Rodriguez-Valera F."/>
            <person name="Lopez-Perez M."/>
        </authorList>
    </citation>
    <scope>NUCLEOTIDE SEQUENCE [LARGE SCALE GENOMIC DNA]</scope>
    <source>
        <strain evidence="4">MED-G157</strain>
    </source>
</reference>
<dbReference type="AlphaFoldDB" id="A0A520RY23"/>
<dbReference type="GO" id="GO:1904680">
    <property type="term" value="F:peptide transmembrane transporter activity"/>
    <property type="evidence" value="ECO:0007669"/>
    <property type="project" value="TreeGrafter"/>
</dbReference>
<feature type="chain" id="PRO_5022064333" evidence="2">
    <location>
        <begin position="20"/>
        <end position="609"/>
    </location>
</feature>
<dbReference type="InterPro" id="IPR030678">
    <property type="entry name" value="Peptide/Ni-bd"/>
</dbReference>
<organism evidence="4 5">
    <name type="scientific">OM182 bacterium</name>
    <dbReference type="NCBI Taxonomy" id="2510334"/>
    <lineage>
        <taxon>Bacteria</taxon>
        <taxon>Pseudomonadati</taxon>
        <taxon>Pseudomonadota</taxon>
        <taxon>Gammaproteobacteria</taxon>
        <taxon>OMG group</taxon>
        <taxon>OM182 clade</taxon>
    </lineage>
</organism>
<dbReference type="InterPro" id="IPR039424">
    <property type="entry name" value="SBP_5"/>
</dbReference>
<dbReference type="GO" id="GO:0042884">
    <property type="term" value="P:microcin transport"/>
    <property type="evidence" value="ECO:0007669"/>
    <property type="project" value="TreeGrafter"/>
</dbReference>
<evidence type="ECO:0000313" key="5">
    <source>
        <dbReference type="Proteomes" id="UP000316199"/>
    </source>
</evidence>
<gene>
    <name evidence="4" type="ORF">EVA68_07850</name>
</gene>
<accession>A0A520RY23</accession>
<dbReference type="PIRSF" id="PIRSF002741">
    <property type="entry name" value="MppA"/>
    <property type="match status" value="1"/>
</dbReference>
<proteinExistence type="predicted"/>
<dbReference type="EMBL" id="SHAG01000049">
    <property type="protein sequence ID" value="RZO75074.1"/>
    <property type="molecule type" value="Genomic_DNA"/>
</dbReference>
<dbReference type="Proteomes" id="UP000316199">
    <property type="component" value="Unassembled WGS sequence"/>
</dbReference>
<dbReference type="GO" id="GO:0030288">
    <property type="term" value="C:outer membrane-bounded periplasmic space"/>
    <property type="evidence" value="ECO:0007669"/>
    <property type="project" value="TreeGrafter"/>
</dbReference>